<feature type="transmembrane region" description="Helical" evidence="9">
    <location>
        <begin position="146"/>
        <end position="168"/>
    </location>
</feature>
<keyword evidence="3" id="KW-0547">Nucleotide-binding</keyword>
<comment type="subcellular location">
    <subcellularLocation>
        <location evidence="1">Membrane</location>
    </subcellularLocation>
</comment>
<feature type="transmembrane region" description="Helical" evidence="9">
    <location>
        <begin position="59"/>
        <end position="78"/>
    </location>
</feature>
<dbReference type="Pfam" id="PF00211">
    <property type="entry name" value="Guanylate_cyc"/>
    <property type="match status" value="1"/>
</dbReference>
<reference evidence="12 13" key="1">
    <citation type="submission" date="2024-04" db="EMBL/GenBank/DDBJ databases">
        <title>Tritrichomonas musculus Genome.</title>
        <authorList>
            <person name="Alves-Ferreira E."/>
            <person name="Grigg M."/>
            <person name="Lorenzi H."/>
            <person name="Galac M."/>
        </authorList>
    </citation>
    <scope>NUCLEOTIDE SEQUENCE [LARGE SCALE GENOMIC DNA]</scope>
    <source>
        <strain evidence="12 13">EAF2021</strain>
    </source>
</reference>
<dbReference type="Pfam" id="PF13426">
    <property type="entry name" value="PAS_9"/>
    <property type="match status" value="1"/>
</dbReference>
<gene>
    <name evidence="12" type="ORF">M9Y10_015477</name>
</gene>
<dbReference type="Gene3D" id="3.30.70.1230">
    <property type="entry name" value="Nucleotide cyclase"/>
    <property type="match status" value="1"/>
</dbReference>
<feature type="compositionally biased region" description="Low complexity" evidence="8">
    <location>
        <begin position="609"/>
        <end position="628"/>
    </location>
</feature>
<feature type="region of interest" description="Disordered" evidence="8">
    <location>
        <begin position="1811"/>
        <end position="1838"/>
    </location>
</feature>
<feature type="transmembrane region" description="Helical" evidence="9">
    <location>
        <begin position="310"/>
        <end position="331"/>
    </location>
</feature>
<keyword evidence="4 9" id="KW-1133">Transmembrane helix</keyword>
<comment type="caution">
    <text evidence="12">The sequence shown here is derived from an EMBL/GenBank/DDBJ whole genome shotgun (WGS) entry which is preliminary data.</text>
</comment>
<dbReference type="PANTHER" id="PTHR11920:SF335">
    <property type="entry name" value="GUANYLATE CYCLASE"/>
    <property type="match status" value="1"/>
</dbReference>
<evidence type="ECO:0000256" key="1">
    <source>
        <dbReference type="ARBA" id="ARBA00004370"/>
    </source>
</evidence>
<name>A0ABR2L2D8_9EUKA</name>
<dbReference type="Gene3D" id="3.30.450.20">
    <property type="entry name" value="PAS domain"/>
    <property type="match status" value="1"/>
</dbReference>
<evidence type="ECO:0000256" key="9">
    <source>
        <dbReference type="SAM" id="Phobius"/>
    </source>
</evidence>
<dbReference type="SUPFAM" id="SSF55073">
    <property type="entry name" value="Nucleotide cyclase"/>
    <property type="match status" value="1"/>
</dbReference>
<dbReference type="InterPro" id="IPR001054">
    <property type="entry name" value="A/G_cyclase"/>
</dbReference>
<feature type="transmembrane region" description="Helical" evidence="9">
    <location>
        <begin position="1097"/>
        <end position="1120"/>
    </location>
</feature>
<keyword evidence="6" id="KW-0456">Lyase</keyword>
<dbReference type="Proteomes" id="UP001470230">
    <property type="component" value="Unassembled WGS sequence"/>
</dbReference>
<keyword evidence="2 9" id="KW-0812">Transmembrane</keyword>
<feature type="transmembrane region" description="Helical" evidence="9">
    <location>
        <begin position="1187"/>
        <end position="1208"/>
    </location>
</feature>
<evidence type="ECO:0000256" key="3">
    <source>
        <dbReference type="ARBA" id="ARBA00022741"/>
    </source>
</evidence>
<dbReference type="SMART" id="SM00044">
    <property type="entry name" value="CYCc"/>
    <property type="match status" value="1"/>
</dbReference>
<keyword evidence="5 9" id="KW-0472">Membrane</keyword>
<dbReference type="EMBL" id="JAPFFF010000002">
    <property type="protein sequence ID" value="KAK8897521.1"/>
    <property type="molecule type" value="Genomic_DNA"/>
</dbReference>
<dbReference type="PROSITE" id="PS50125">
    <property type="entry name" value="GUANYLATE_CYCLASE_2"/>
    <property type="match status" value="1"/>
</dbReference>
<evidence type="ECO:0000256" key="6">
    <source>
        <dbReference type="ARBA" id="ARBA00023239"/>
    </source>
</evidence>
<dbReference type="CDD" id="cd07302">
    <property type="entry name" value="CHD"/>
    <property type="match status" value="1"/>
</dbReference>
<evidence type="ECO:0000259" key="10">
    <source>
        <dbReference type="PROSITE" id="PS50112"/>
    </source>
</evidence>
<feature type="transmembrane region" description="Helical" evidence="9">
    <location>
        <begin position="1397"/>
        <end position="1425"/>
    </location>
</feature>
<feature type="transmembrane region" description="Helical" evidence="9">
    <location>
        <begin position="280"/>
        <end position="304"/>
    </location>
</feature>
<evidence type="ECO:0000313" key="13">
    <source>
        <dbReference type="Proteomes" id="UP001470230"/>
    </source>
</evidence>
<dbReference type="InterPro" id="IPR050401">
    <property type="entry name" value="Cyclic_nucleotide_synthase"/>
</dbReference>
<dbReference type="CDD" id="cd00130">
    <property type="entry name" value="PAS"/>
    <property type="match status" value="1"/>
</dbReference>
<accession>A0ABR2L2D8</accession>
<keyword evidence="7" id="KW-0175">Coiled coil</keyword>
<feature type="transmembrane region" description="Helical" evidence="9">
    <location>
        <begin position="180"/>
        <end position="206"/>
    </location>
</feature>
<dbReference type="PANTHER" id="PTHR11920">
    <property type="entry name" value="GUANYLYL CYCLASE"/>
    <property type="match status" value="1"/>
</dbReference>
<dbReference type="SUPFAM" id="SSF55785">
    <property type="entry name" value="PYP-like sensor domain (PAS domain)"/>
    <property type="match status" value="1"/>
</dbReference>
<organism evidence="12 13">
    <name type="scientific">Tritrichomonas musculus</name>
    <dbReference type="NCBI Taxonomy" id="1915356"/>
    <lineage>
        <taxon>Eukaryota</taxon>
        <taxon>Metamonada</taxon>
        <taxon>Parabasalia</taxon>
        <taxon>Tritrichomonadida</taxon>
        <taxon>Tritrichomonadidae</taxon>
        <taxon>Tritrichomonas</taxon>
    </lineage>
</organism>
<feature type="domain" description="Guanylate cyclase" evidence="11">
    <location>
        <begin position="1632"/>
        <end position="1764"/>
    </location>
</feature>
<feature type="compositionally biased region" description="Basic and acidic residues" evidence="8">
    <location>
        <begin position="1812"/>
        <end position="1821"/>
    </location>
</feature>
<protein>
    <recommendedName>
        <fullName evidence="14">Adenylate and Guanylate cyclase catalytic domain containing protein</fullName>
    </recommendedName>
</protein>
<evidence type="ECO:0000256" key="8">
    <source>
        <dbReference type="SAM" id="MobiDB-lite"/>
    </source>
</evidence>
<dbReference type="InterPro" id="IPR000014">
    <property type="entry name" value="PAS"/>
</dbReference>
<evidence type="ECO:0000256" key="2">
    <source>
        <dbReference type="ARBA" id="ARBA00022692"/>
    </source>
</evidence>
<feature type="domain" description="PAS" evidence="10">
    <location>
        <begin position="1459"/>
        <end position="1538"/>
    </location>
</feature>
<evidence type="ECO:0000313" key="12">
    <source>
        <dbReference type="EMBL" id="KAK8897521.1"/>
    </source>
</evidence>
<evidence type="ECO:0000256" key="5">
    <source>
        <dbReference type="ARBA" id="ARBA00023136"/>
    </source>
</evidence>
<dbReference type="InterPro" id="IPR029787">
    <property type="entry name" value="Nucleotide_cyclase"/>
</dbReference>
<proteinExistence type="predicted"/>
<feature type="transmembrane region" description="Helical" evidence="9">
    <location>
        <begin position="112"/>
        <end position="134"/>
    </location>
</feature>
<dbReference type="SMART" id="SM00091">
    <property type="entry name" value="PAS"/>
    <property type="match status" value="1"/>
</dbReference>
<sequence length="1838" mass="210037">MQGEASVLSSISKSTQRNYTSGLEKSQAEASHLASSADVYEKYVFSLVAEANRTKKVHAFVRLLEYFYILVQLLLSSYNDFIPYEDTDQNYKIFLKVFYIGFIGTADDTIPFMIALSIIDILTVLFFGICVIDFQITHEYRKWMIYVLRVWHGHLFGIFLIPNFLMLMKGFAYLGLHNDILGYVIVILTSFCGCLSIWHYLVILPFFSRSPYLSPSPIHAWNVKRIYTCLLISSVPMGLESFLNDHFEEWIETIPLFLMIAIFIYLIYELCSLPFKGIFFNALTFGCFNGIILGAVFSVAEAISEGVSEIIFYGGPPILTVVSTIVIYIIIHFYRKKIKTQLSYSSFNEPGVKPTEDSKKLHLTDMKIKNKKQGIMIIQIGFEDMCDMFVDWSLCKHLFDMFPDDDDLISFISWLVSLFPSEIQFLHKLITHGNKIVGISIDNRCLFFQIHRIHIFRQSSTSRETSNDFNKVKMITDQTISAFCKYWLDMAKPNNDFRTSVYQGLAAQRKAAEAAWSEALDKYPNNPRFAQEHAIYLLEADCDFRAAIKENQNAQHLENGLKMQNDKTFHHFVLSYPKYLKSGVVDTKGNLKGPQIEKSGFDPNATSNSLMSTRKTTTKSSSSNITSESSDDSSSDQIDLQEGARFLPQMNLRLALQRAINSLKAPIFYKIMVSAILRAVLTIVFIVICIIISKPLFDSRIDLFDIFYKLDKLEHSYSLVSNQFPWLMHQAIFDSKPDYSYFLKEVASLWDPSNDDPSDTEPKYLKIFRQFDSPIDVTRPLRDVISDLALETLNEMNEFNKKFYKIDATANDRLKALQQTFFSNQKAVYSCTLNSTSGDIVPFRNSPSYISIDYAFRTILMEMRTLTMDNDTVVKNWGINSKDFCDMFTNQNELSNMIKDVSQSTSDTLFDIYSVDLSYIFGMLASSSKSSSASASASAEEEDGELKDEDIETLKENKKKELLKRAEKVFSNQLKGKQVLQFLEENINNSEYDQRLTREVKNDIESYQKYRKHRKAKKQKQTKTKTKRKTENVPTKKMDLLHQIKLKKEIEQAKIKDYNQERTIYNNKNITNKNLLLEEEEDEEEEEEEDIDTIDSVYNFIIAFSPFLLCLFILPSVIYLKDGLEYEMSTFSNVLQSLPKPDCLKAGERIKQAEYKDESKTKNKNKKKVIKPSHLLADAAGATHYPFWLFDVVSALIIIIFLIVFAIISKNIKNDSEDYLQYYSLFIAQRNCIYNLNKDVIYSLLFIQAKLNFSTLKFGTTAHTNPRYAFISVIQDMIRFHLITDAINTGDEKHNVPSSISADAKLNNIRFEPICDHKISTSIPIDNYKCTSLDRTISYYIELITSCVAIYQETGIPWFLSNSVAPYLVHILDTRLAVGYKQIADRFKEMFDSKIKLFNTLIIVIPVVAIVFTLLTFSLEMILLISVQKQFHAFKALMLRINPISFVANNQLISLVYGKNDKVSQIVSASHAVFITSPDAMISLNNEGVIEYLNPATTSIFGYTPEQMLGQNIQLLLNVESKERQQLFYQMQLMQSGQTSLIYECELKGTRDDGTTIYLKVTLIGFSSNNNRIAETFGMMCRDMTNEIKQKSMVEEAKKQSEQLLLQILPKDIIMRLNRGDTDISFTVQSSTIAFIDIEKFSNYSASLSASEIMQNLGLVFTAYDQLLAKYSLIIKIKLIGDDYMLAAGLFNQEVEPASHATQVVNFTLECLDAIEDLNEQLNASLQVRIGINTGGPLIAGVLGTDKPLFDIIGDPINVASRLQSTDPPGEIQISQRTYDLVANNPDFRIERRGEVELKGKGKQTTYLVHPHIRDSRKHEDDSEGSMNLPSVNAEDEH</sequence>
<dbReference type="PROSITE" id="PS50112">
    <property type="entry name" value="PAS"/>
    <property type="match status" value="1"/>
</dbReference>
<feature type="region of interest" description="Disordered" evidence="8">
    <location>
        <begin position="1013"/>
        <end position="1033"/>
    </location>
</feature>
<feature type="region of interest" description="Disordered" evidence="8">
    <location>
        <begin position="592"/>
        <end position="636"/>
    </location>
</feature>
<keyword evidence="13" id="KW-1185">Reference proteome</keyword>
<feature type="coiled-coil region" evidence="7">
    <location>
        <begin position="1041"/>
        <end position="1097"/>
    </location>
</feature>
<feature type="transmembrane region" description="Helical" evidence="9">
    <location>
        <begin position="250"/>
        <end position="268"/>
    </location>
</feature>
<feature type="compositionally biased region" description="Basic residues" evidence="8">
    <location>
        <begin position="1013"/>
        <end position="1028"/>
    </location>
</feature>
<evidence type="ECO:0000256" key="4">
    <source>
        <dbReference type="ARBA" id="ARBA00022989"/>
    </source>
</evidence>
<feature type="transmembrane region" description="Helical" evidence="9">
    <location>
        <begin position="667"/>
        <end position="693"/>
    </location>
</feature>
<evidence type="ECO:0000259" key="11">
    <source>
        <dbReference type="PROSITE" id="PS50125"/>
    </source>
</evidence>
<evidence type="ECO:0000256" key="7">
    <source>
        <dbReference type="SAM" id="Coils"/>
    </source>
</evidence>
<dbReference type="InterPro" id="IPR035965">
    <property type="entry name" value="PAS-like_dom_sf"/>
</dbReference>
<dbReference type="NCBIfam" id="TIGR00229">
    <property type="entry name" value="sensory_box"/>
    <property type="match status" value="1"/>
</dbReference>
<evidence type="ECO:0008006" key="14">
    <source>
        <dbReference type="Google" id="ProtNLM"/>
    </source>
</evidence>